<comment type="catalytic activity">
    <reaction evidence="14">
        <text>DNA(n) + a 2'-deoxyribonucleoside 5'-triphosphate = DNA(n+1) + diphosphate</text>
        <dbReference type="Rhea" id="RHEA:22508"/>
        <dbReference type="Rhea" id="RHEA-COMP:17339"/>
        <dbReference type="Rhea" id="RHEA-COMP:17340"/>
        <dbReference type="ChEBI" id="CHEBI:33019"/>
        <dbReference type="ChEBI" id="CHEBI:61560"/>
        <dbReference type="ChEBI" id="CHEBI:173112"/>
        <dbReference type="EC" id="2.7.7.7"/>
    </reaction>
</comment>
<evidence type="ECO:0000256" key="8">
    <source>
        <dbReference type="ARBA" id="ARBA00022884"/>
    </source>
</evidence>
<evidence type="ECO:0000313" key="18">
    <source>
        <dbReference type="Proteomes" id="UP000765509"/>
    </source>
</evidence>
<dbReference type="InterPro" id="IPR012337">
    <property type="entry name" value="RNaseH-like_sf"/>
</dbReference>
<dbReference type="GO" id="GO:0015074">
    <property type="term" value="P:DNA integration"/>
    <property type="evidence" value="ECO:0007669"/>
    <property type="project" value="UniProtKB-KW"/>
</dbReference>
<keyword evidence="12" id="KW-0233">DNA recombination</keyword>
<evidence type="ECO:0000256" key="6">
    <source>
        <dbReference type="ARBA" id="ARBA00022801"/>
    </source>
</evidence>
<dbReference type="GO" id="GO:0046872">
    <property type="term" value="F:metal ion binding"/>
    <property type="evidence" value="ECO:0007669"/>
    <property type="project" value="UniProtKB-KW"/>
</dbReference>
<keyword evidence="8" id="KW-0694">RNA-binding</keyword>
<keyword evidence="6" id="KW-0378">Hydrolase</keyword>
<dbReference type="PANTHER" id="PTHR42648:SF11">
    <property type="entry name" value="TRANSPOSON TY4-P GAG-POL POLYPROTEIN"/>
    <property type="match status" value="1"/>
</dbReference>
<accession>A0A9Q3IDN7</accession>
<keyword evidence="11" id="KW-0808">Transferase</keyword>
<keyword evidence="1" id="KW-0815">Transposition</keyword>
<dbReference type="InterPro" id="IPR001584">
    <property type="entry name" value="Integrase_cat-core"/>
</dbReference>
<evidence type="ECO:0000256" key="1">
    <source>
        <dbReference type="ARBA" id="ARBA00022578"/>
    </source>
</evidence>
<dbReference type="AlphaFoldDB" id="A0A9Q3IDN7"/>
<evidence type="ECO:0000256" key="15">
    <source>
        <dbReference type="SAM" id="MobiDB-lite"/>
    </source>
</evidence>
<dbReference type="OrthoDB" id="95964at2759"/>
<dbReference type="GO" id="GO:0005634">
    <property type="term" value="C:nucleus"/>
    <property type="evidence" value="ECO:0007669"/>
    <property type="project" value="UniProtKB-ARBA"/>
</dbReference>
<evidence type="ECO:0000313" key="17">
    <source>
        <dbReference type="EMBL" id="MBW0536592.1"/>
    </source>
</evidence>
<dbReference type="EMBL" id="AVOT02041303">
    <property type="protein sequence ID" value="MBW0536592.1"/>
    <property type="molecule type" value="Genomic_DNA"/>
</dbReference>
<evidence type="ECO:0000256" key="5">
    <source>
        <dbReference type="ARBA" id="ARBA00022759"/>
    </source>
</evidence>
<dbReference type="GO" id="GO:0003723">
    <property type="term" value="F:RNA binding"/>
    <property type="evidence" value="ECO:0007669"/>
    <property type="project" value="UniProtKB-KW"/>
</dbReference>
<evidence type="ECO:0000256" key="3">
    <source>
        <dbReference type="ARBA" id="ARBA00022722"/>
    </source>
</evidence>
<dbReference type="GO" id="GO:0003964">
    <property type="term" value="F:RNA-directed DNA polymerase activity"/>
    <property type="evidence" value="ECO:0007669"/>
    <property type="project" value="UniProtKB-KW"/>
</dbReference>
<keyword evidence="5" id="KW-0255">Endonuclease</keyword>
<proteinExistence type="predicted"/>
<dbReference type="SUPFAM" id="SSF53098">
    <property type="entry name" value="Ribonuclease H-like"/>
    <property type="match status" value="1"/>
</dbReference>
<feature type="domain" description="Integrase catalytic" evidence="16">
    <location>
        <begin position="1"/>
        <end position="124"/>
    </location>
</feature>
<dbReference type="Gene3D" id="3.30.420.10">
    <property type="entry name" value="Ribonuclease H-like superfamily/Ribonuclease H"/>
    <property type="match status" value="1"/>
</dbReference>
<dbReference type="InterPro" id="IPR036397">
    <property type="entry name" value="RNaseH_sf"/>
</dbReference>
<dbReference type="Proteomes" id="UP000765509">
    <property type="component" value="Unassembled WGS sequence"/>
</dbReference>
<dbReference type="PANTHER" id="PTHR42648">
    <property type="entry name" value="TRANSPOSASE, PUTATIVE-RELATED"/>
    <property type="match status" value="1"/>
</dbReference>
<dbReference type="PROSITE" id="PS50994">
    <property type="entry name" value="INTEGRASE"/>
    <property type="match status" value="1"/>
</dbReference>
<name>A0A9Q3IDN7_9BASI</name>
<evidence type="ECO:0000256" key="11">
    <source>
        <dbReference type="ARBA" id="ARBA00022932"/>
    </source>
</evidence>
<evidence type="ECO:0000256" key="2">
    <source>
        <dbReference type="ARBA" id="ARBA00022695"/>
    </source>
</evidence>
<dbReference type="GO" id="GO:0016787">
    <property type="term" value="F:hydrolase activity"/>
    <property type="evidence" value="ECO:0007669"/>
    <property type="project" value="UniProtKB-KW"/>
</dbReference>
<reference evidence="17" key="1">
    <citation type="submission" date="2021-03" db="EMBL/GenBank/DDBJ databases">
        <title>Draft genome sequence of rust myrtle Austropuccinia psidii MF-1, a brazilian biotype.</title>
        <authorList>
            <person name="Quecine M.C."/>
            <person name="Pachon D.M.R."/>
            <person name="Bonatelli M.L."/>
            <person name="Correr F.H."/>
            <person name="Franceschini L.M."/>
            <person name="Leite T.F."/>
            <person name="Margarido G.R.A."/>
            <person name="Almeida C.A."/>
            <person name="Ferrarezi J.A."/>
            <person name="Labate C.A."/>
        </authorList>
    </citation>
    <scope>NUCLEOTIDE SEQUENCE</scope>
    <source>
        <strain evidence="17">MF-1</strain>
    </source>
</reference>
<keyword evidence="7" id="KW-0460">Magnesium</keyword>
<evidence type="ECO:0000256" key="4">
    <source>
        <dbReference type="ARBA" id="ARBA00022723"/>
    </source>
</evidence>
<sequence length="297" mass="33932">MIKKDEAEKNLELYLNEIKKKLNISPAFLHSDQGGEFCSMLFSGKLKTLGICIEQGPPNSPEMNGVAEPFNQSLLSKMQCLFSQSNIPIGYWDEASYHASLLLSHLPHKFLKMQSPTDVLISHNASLEPRIPLNRFIPFGMKFIVKSVTNKSKIQDQGESLRALTFKKYSDGLHILDLNNDRIRKSRDYSISSNVVTATVRQPENVLPKAVELKIKLKLPNHDLTTQESSREEPPSTSITQHQDHEEESIRERDLAVDKHYKYVPFYDKPGKNISSKICSKNIMEGKRNQNKPKNYY</sequence>
<keyword evidence="4" id="KW-0479">Metal-binding</keyword>
<keyword evidence="10" id="KW-0695">RNA-directed DNA polymerase</keyword>
<keyword evidence="3" id="KW-0540">Nuclease</keyword>
<dbReference type="GO" id="GO:0004519">
    <property type="term" value="F:endonuclease activity"/>
    <property type="evidence" value="ECO:0007669"/>
    <property type="project" value="UniProtKB-KW"/>
</dbReference>
<keyword evidence="18" id="KW-1185">Reference proteome</keyword>
<evidence type="ECO:0000256" key="14">
    <source>
        <dbReference type="ARBA" id="ARBA00049244"/>
    </source>
</evidence>
<gene>
    <name evidence="17" type="ORF">O181_076307</name>
</gene>
<dbReference type="GO" id="GO:0032196">
    <property type="term" value="P:transposition"/>
    <property type="evidence" value="ECO:0007669"/>
    <property type="project" value="UniProtKB-KW"/>
</dbReference>
<protein>
    <recommendedName>
        <fullName evidence="16">Integrase catalytic domain-containing protein</fullName>
    </recommendedName>
</protein>
<evidence type="ECO:0000259" key="16">
    <source>
        <dbReference type="PROSITE" id="PS50994"/>
    </source>
</evidence>
<evidence type="ECO:0000256" key="10">
    <source>
        <dbReference type="ARBA" id="ARBA00022918"/>
    </source>
</evidence>
<evidence type="ECO:0000256" key="12">
    <source>
        <dbReference type="ARBA" id="ARBA00023172"/>
    </source>
</evidence>
<feature type="compositionally biased region" description="Basic and acidic residues" evidence="15">
    <location>
        <begin position="242"/>
        <end position="254"/>
    </location>
</feature>
<organism evidence="17 18">
    <name type="scientific">Austropuccinia psidii MF-1</name>
    <dbReference type="NCBI Taxonomy" id="1389203"/>
    <lineage>
        <taxon>Eukaryota</taxon>
        <taxon>Fungi</taxon>
        <taxon>Dikarya</taxon>
        <taxon>Basidiomycota</taxon>
        <taxon>Pucciniomycotina</taxon>
        <taxon>Pucciniomycetes</taxon>
        <taxon>Pucciniales</taxon>
        <taxon>Sphaerophragmiaceae</taxon>
        <taxon>Austropuccinia</taxon>
    </lineage>
</organism>
<dbReference type="GO" id="GO:0006310">
    <property type="term" value="P:DNA recombination"/>
    <property type="evidence" value="ECO:0007669"/>
    <property type="project" value="UniProtKB-KW"/>
</dbReference>
<evidence type="ECO:0000256" key="13">
    <source>
        <dbReference type="ARBA" id="ARBA00048173"/>
    </source>
</evidence>
<comment type="caution">
    <text evidence="17">The sequence shown here is derived from an EMBL/GenBank/DDBJ whole genome shotgun (WGS) entry which is preliminary data.</text>
</comment>
<comment type="catalytic activity">
    <reaction evidence="13">
        <text>DNA(n) + a 2'-deoxyribonucleoside 5'-triphosphate = DNA(n+1) + diphosphate</text>
        <dbReference type="Rhea" id="RHEA:22508"/>
        <dbReference type="Rhea" id="RHEA-COMP:17339"/>
        <dbReference type="Rhea" id="RHEA-COMP:17340"/>
        <dbReference type="ChEBI" id="CHEBI:33019"/>
        <dbReference type="ChEBI" id="CHEBI:61560"/>
        <dbReference type="ChEBI" id="CHEBI:173112"/>
        <dbReference type="EC" id="2.7.7.49"/>
    </reaction>
</comment>
<keyword evidence="9" id="KW-0229">DNA integration</keyword>
<dbReference type="GO" id="GO:0003887">
    <property type="term" value="F:DNA-directed DNA polymerase activity"/>
    <property type="evidence" value="ECO:0007669"/>
    <property type="project" value="UniProtKB-KW"/>
</dbReference>
<evidence type="ECO:0000256" key="7">
    <source>
        <dbReference type="ARBA" id="ARBA00022842"/>
    </source>
</evidence>
<evidence type="ECO:0000256" key="9">
    <source>
        <dbReference type="ARBA" id="ARBA00022908"/>
    </source>
</evidence>
<dbReference type="InterPro" id="IPR039537">
    <property type="entry name" value="Retrotran_Ty1/copia-like"/>
</dbReference>
<keyword evidence="11" id="KW-0239">DNA-directed DNA polymerase</keyword>
<keyword evidence="2" id="KW-0548">Nucleotidyltransferase</keyword>
<feature type="region of interest" description="Disordered" evidence="15">
    <location>
        <begin position="222"/>
        <end position="254"/>
    </location>
</feature>